<accession>A0A951UJ26</accession>
<dbReference type="Pfam" id="PF00353">
    <property type="entry name" value="HemolysinCabind"/>
    <property type="match status" value="5"/>
</dbReference>
<evidence type="ECO:0000256" key="2">
    <source>
        <dbReference type="ARBA" id="ARBA00022525"/>
    </source>
</evidence>
<evidence type="ECO:0000313" key="3">
    <source>
        <dbReference type="EMBL" id="MBW4565383.1"/>
    </source>
</evidence>
<dbReference type="InterPro" id="IPR050557">
    <property type="entry name" value="RTX_toxin/Mannuronan_C5-epim"/>
</dbReference>
<keyword evidence="2" id="KW-0964">Secreted</keyword>
<dbReference type="GO" id="GO:0005509">
    <property type="term" value="F:calcium ion binding"/>
    <property type="evidence" value="ECO:0007669"/>
    <property type="project" value="InterPro"/>
</dbReference>
<dbReference type="PANTHER" id="PTHR38340">
    <property type="entry name" value="S-LAYER PROTEIN"/>
    <property type="match status" value="1"/>
</dbReference>
<evidence type="ECO:0000256" key="1">
    <source>
        <dbReference type="ARBA" id="ARBA00004613"/>
    </source>
</evidence>
<dbReference type="EMBL" id="JAHHHN010000036">
    <property type="protein sequence ID" value="MBW4565383.1"/>
    <property type="molecule type" value="Genomic_DNA"/>
</dbReference>
<dbReference type="PRINTS" id="PR00313">
    <property type="entry name" value="CABNDNGRPT"/>
</dbReference>
<dbReference type="GO" id="GO:0005576">
    <property type="term" value="C:extracellular region"/>
    <property type="evidence" value="ECO:0007669"/>
    <property type="project" value="UniProtKB-SubCell"/>
</dbReference>
<dbReference type="InterPro" id="IPR011049">
    <property type="entry name" value="Serralysin-like_metalloprot_C"/>
</dbReference>
<dbReference type="InterPro" id="IPR018511">
    <property type="entry name" value="Hemolysin-typ_Ca-bd_CS"/>
</dbReference>
<dbReference type="Proteomes" id="UP000715781">
    <property type="component" value="Unassembled WGS sequence"/>
</dbReference>
<dbReference type="PANTHER" id="PTHR38340:SF1">
    <property type="entry name" value="S-LAYER PROTEIN"/>
    <property type="match status" value="1"/>
</dbReference>
<dbReference type="InterPro" id="IPR001343">
    <property type="entry name" value="Hemolysn_Ca-bd"/>
</dbReference>
<protein>
    <submittedName>
        <fullName evidence="3">DVUA0089 family protein</fullName>
    </submittedName>
</protein>
<gene>
    <name evidence="3" type="ORF">KME32_30730</name>
</gene>
<sequence>MAVNPISIQEDVLPGLNANVLANDIPVRVVRNVQDNLLRSGTISTTIVRQLETAILESDPRSGAGRIVGKPEDDFLAGTPESDQIFGQAGNDIIIALSGDDQIFGGNGADLIVAGAGIDNIEGGSGDDQIFGDAGNDVINGGDGVDVINGGDGNDRIIGGNGGDRIFGDAGNDWINGNAGADNINGGDGADIIYGDAGNDRVFGGTGNDDIYGGSGNDALNGDAGNDVVEGGIGNDTLFGGTGIGNDTLSGGDGRDLLIGGVGNDSLLGGNGNDRLIGVEPFAPGFGFGNGELDTLAGGVGSDTFVLGAGSEVFYDGNGQSDFALITDFNINEDIIELPSVTVNVAESGEAGQSVFDNQVIPAGAGKLGSITGTISDVNDVDLFQITLNGNETFSATTVGGANFDTQLFLFDSNGLLVGQNDDSNGTLQSTLEASLLTGNYFLAISSFNNDSVGSLQGGFTGSGSSSGGYTINLNGVATSPFSLGASPTNLGSGTAISFQNDIIAVVQGVSISDFSSGFDFVQVPQNQVIT</sequence>
<dbReference type="SUPFAM" id="SSF51120">
    <property type="entry name" value="beta-Roll"/>
    <property type="match status" value="2"/>
</dbReference>
<dbReference type="PROSITE" id="PS00330">
    <property type="entry name" value="HEMOLYSIN_CALCIUM"/>
    <property type="match status" value="4"/>
</dbReference>
<evidence type="ECO:0000313" key="4">
    <source>
        <dbReference type="Proteomes" id="UP000715781"/>
    </source>
</evidence>
<reference evidence="3" key="2">
    <citation type="journal article" date="2022" name="Microbiol. Resour. Announc.">
        <title>Metagenome Sequencing to Explore Phylogenomics of Terrestrial Cyanobacteria.</title>
        <authorList>
            <person name="Ward R.D."/>
            <person name="Stajich J.E."/>
            <person name="Johansen J.R."/>
            <person name="Huntemann M."/>
            <person name="Clum A."/>
            <person name="Foster B."/>
            <person name="Foster B."/>
            <person name="Roux S."/>
            <person name="Palaniappan K."/>
            <person name="Varghese N."/>
            <person name="Mukherjee S."/>
            <person name="Reddy T.B.K."/>
            <person name="Daum C."/>
            <person name="Copeland A."/>
            <person name="Chen I.A."/>
            <person name="Ivanova N.N."/>
            <person name="Kyrpides N.C."/>
            <person name="Shapiro N."/>
            <person name="Eloe-Fadrosh E.A."/>
            <person name="Pietrasiak N."/>
        </authorList>
    </citation>
    <scope>NUCLEOTIDE SEQUENCE</scope>
    <source>
        <strain evidence="3">JT2-VF2</strain>
    </source>
</reference>
<organism evidence="3 4">
    <name type="scientific">Mojavia pulchra JT2-VF2</name>
    <dbReference type="NCBI Taxonomy" id="287848"/>
    <lineage>
        <taxon>Bacteria</taxon>
        <taxon>Bacillati</taxon>
        <taxon>Cyanobacteriota</taxon>
        <taxon>Cyanophyceae</taxon>
        <taxon>Nostocales</taxon>
        <taxon>Nostocaceae</taxon>
    </lineage>
</organism>
<comment type="subcellular location">
    <subcellularLocation>
        <location evidence="1">Secreted</location>
    </subcellularLocation>
</comment>
<name>A0A951UJ26_9NOST</name>
<dbReference type="NCBIfam" id="NF038127">
    <property type="entry name" value="FDP_fam"/>
    <property type="match status" value="1"/>
</dbReference>
<reference evidence="3" key="1">
    <citation type="submission" date="2021-05" db="EMBL/GenBank/DDBJ databases">
        <authorList>
            <person name="Pietrasiak N."/>
            <person name="Ward R."/>
            <person name="Stajich J.E."/>
            <person name="Kurbessoian T."/>
        </authorList>
    </citation>
    <scope>NUCLEOTIDE SEQUENCE</scope>
    <source>
        <strain evidence="3">JT2-VF2</strain>
    </source>
</reference>
<dbReference type="AlphaFoldDB" id="A0A951UJ26"/>
<proteinExistence type="predicted"/>
<dbReference type="Gene3D" id="2.150.10.10">
    <property type="entry name" value="Serralysin-like metalloprotease, C-terminal"/>
    <property type="match status" value="4"/>
</dbReference>
<comment type="caution">
    <text evidence="3">The sequence shown here is derived from an EMBL/GenBank/DDBJ whole genome shotgun (WGS) entry which is preliminary data.</text>
</comment>